<evidence type="ECO:0000313" key="16">
    <source>
        <dbReference type="EMBL" id="SEN69813.1"/>
    </source>
</evidence>
<keyword evidence="13" id="KW-0276">Fatty acid metabolism</keyword>
<keyword evidence="7 12" id="KW-0547">Nucleotide-binding</keyword>
<dbReference type="Pfam" id="PF02785">
    <property type="entry name" value="Biotin_carb_C"/>
    <property type="match status" value="1"/>
</dbReference>
<dbReference type="GO" id="GO:0005524">
    <property type="term" value="F:ATP binding"/>
    <property type="evidence" value="ECO:0007669"/>
    <property type="project" value="UniProtKB-UniRule"/>
</dbReference>
<dbReference type="NCBIfam" id="TIGR00514">
    <property type="entry name" value="accC"/>
    <property type="match status" value="1"/>
</dbReference>
<proteinExistence type="predicted"/>
<feature type="domain" description="ATP-grasp" evidence="14">
    <location>
        <begin position="123"/>
        <end position="320"/>
    </location>
</feature>
<dbReference type="EMBL" id="FODF01000008">
    <property type="protein sequence ID" value="SEN69813.1"/>
    <property type="molecule type" value="Genomic_DNA"/>
</dbReference>
<dbReference type="OrthoDB" id="9807469at2"/>
<keyword evidence="17" id="KW-1185">Reference proteome</keyword>
<evidence type="ECO:0000256" key="1">
    <source>
        <dbReference type="ARBA" id="ARBA00003761"/>
    </source>
</evidence>
<dbReference type="FunFam" id="3.40.50.20:FF:000010">
    <property type="entry name" value="Propionyl-CoA carboxylase subunit alpha"/>
    <property type="match status" value="1"/>
</dbReference>
<dbReference type="InterPro" id="IPR051602">
    <property type="entry name" value="ACC_Biotin_Carboxylase"/>
</dbReference>
<dbReference type="InterPro" id="IPR011761">
    <property type="entry name" value="ATP-grasp"/>
</dbReference>
<keyword evidence="13" id="KW-0275">Fatty acid biosynthesis</keyword>
<feature type="domain" description="Biotin carboxylation" evidence="15">
    <location>
        <begin position="4"/>
        <end position="449"/>
    </location>
</feature>
<evidence type="ECO:0000256" key="10">
    <source>
        <dbReference type="ARBA" id="ARBA00023267"/>
    </source>
</evidence>
<evidence type="ECO:0000259" key="15">
    <source>
        <dbReference type="PROSITE" id="PS50979"/>
    </source>
</evidence>
<evidence type="ECO:0000256" key="11">
    <source>
        <dbReference type="ARBA" id="ARBA00048600"/>
    </source>
</evidence>
<comment type="function">
    <text evidence="1 13">This protein is a component of the acetyl coenzyme A carboxylase complex; first, biotin carboxylase catalyzes the carboxylation of the carrier protein and then the transcarboxylase transfers the carboxyl group to form malonyl-CoA.</text>
</comment>
<evidence type="ECO:0000256" key="7">
    <source>
        <dbReference type="ARBA" id="ARBA00022741"/>
    </source>
</evidence>
<dbReference type="FunFam" id="3.30.1490.20:FF:000018">
    <property type="entry name" value="Biotin carboxylase"/>
    <property type="match status" value="1"/>
</dbReference>
<dbReference type="InterPro" id="IPR011764">
    <property type="entry name" value="Biotin_carboxylation_dom"/>
</dbReference>
<dbReference type="GO" id="GO:0006633">
    <property type="term" value="P:fatty acid biosynthetic process"/>
    <property type="evidence" value="ECO:0007669"/>
    <property type="project" value="UniProtKB-KW"/>
</dbReference>
<dbReference type="SUPFAM" id="SSF56059">
    <property type="entry name" value="Glutathione synthetase ATP-binding domain-like"/>
    <property type="match status" value="1"/>
</dbReference>
<reference evidence="16 17" key="1">
    <citation type="submission" date="2016-10" db="EMBL/GenBank/DDBJ databases">
        <authorList>
            <person name="de Groot N.N."/>
        </authorList>
    </citation>
    <scope>NUCLEOTIDE SEQUENCE [LARGE SCALE GENOMIC DNA]</scope>
    <source>
        <strain evidence="16 17">Calf135</strain>
    </source>
</reference>
<keyword evidence="5 13" id="KW-0436">Ligase</keyword>
<dbReference type="UniPathway" id="UPA00655">
    <property type="reaction ID" value="UER00711"/>
</dbReference>
<dbReference type="InterPro" id="IPR011054">
    <property type="entry name" value="Rudment_hybrid_motif"/>
</dbReference>
<gene>
    <name evidence="16" type="ORF">SAMN05216454_10881</name>
</gene>
<dbReference type="SMART" id="SM00878">
    <property type="entry name" value="Biotin_carb_C"/>
    <property type="match status" value="1"/>
</dbReference>
<dbReference type="InterPro" id="IPR005482">
    <property type="entry name" value="Biotin_COase_C"/>
</dbReference>
<comment type="subunit">
    <text evidence="3 13">Acetyl-CoA carboxylase is a heterohexamer of biotin carboxyl carrier protein, biotin carboxylase and the two subunits of carboxyl transferase in a 2:2 complex.</text>
</comment>
<dbReference type="SUPFAM" id="SSF51246">
    <property type="entry name" value="Rudiment single hybrid motif"/>
    <property type="match status" value="1"/>
</dbReference>
<dbReference type="RefSeq" id="WP_091975690.1">
    <property type="nucleotide sequence ID" value="NZ_FODF01000008.1"/>
</dbReference>
<evidence type="ECO:0000313" key="17">
    <source>
        <dbReference type="Proteomes" id="UP000199512"/>
    </source>
</evidence>
<evidence type="ECO:0000256" key="12">
    <source>
        <dbReference type="PROSITE-ProRule" id="PRU00409"/>
    </source>
</evidence>
<keyword evidence="6" id="KW-0479">Metal-binding</keyword>
<dbReference type="EC" id="6.3.4.14" evidence="4 13"/>
<dbReference type="InterPro" id="IPR005481">
    <property type="entry name" value="BC-like_N"/>
</dbReference>
<dbReference type="GO" id="GO:0004075">
    <property type="term" value="F:biotin carboxylase activity"/>
    <property type="evidence" value="ECO:0007669"/>
    <property type="project" value="UniProtKB-EC"/>
</dbReference>
<name>A0A1H8IM90_9FIRM</name>
<dbReference type="InterPro" id="IPR005479">
    <property type="entry name" value="CPAse_ATP-bd"/>
</dbReference>
<dbReference type="Proteomes" id="UP000199512">
    <property type="component" value="Unassembled WGS sequence"/>
</dbReference>
<dbReference type="GO" id="GO:2001295">
    <property type="term" value="P:malonyl-CoA biosynthetic process"/>
    <property type="evidence" value="ECO:0007669"/>
    <property type="project" value="UniProtKB-UniPathway"/>
</dbReference>
<evidence type="ECO:0000256" key="6">
    <source>
        <dbReference type="ARBA" id="ARBA00022723"/>
    </source>
</evidence>
<organism evidence="16 17">
    <name type="scientific">Peptostreptococcus russellii</name>
    <dbReference type="NCBI Taxonomy" id="215200"/>
    <lineage>
        <taxon>Bacteria</taxon>
        <taxon>Bacillati</taxon>
        <taxon>Bacillota</taxon>
        <taxon>Clostridia</taxon>
        <taxon>Peptostreptococcales</taxon>
        <taxon>Peptostreptococcaceae</taxon>
        <taxon>Peptostreptococcus</taxon>
    </lineage>
</organism>
<dbReference type="AlphaFoldDB" id="A0A1H8IM90"/>
<keyword evidence="10 13" id="KW-0092">Biotin</keyword>
<dbReference type="Gene3D" id="3.30.470.20">
    <property type="entry name" value="ATP-grasp fold, B domain"/>
    <property type="match status" value="1"/>
</dbReference>
<evidence type="ECO:0000256" key="9">
    <source>
        <dbReference type="ARBA" id="ARBA00022842"/>
    </source>
</evidence>
<keyword evidence="13" id="KW-0444">Lipid biosynthesis</keyword>
<dbReference type="Pfam" id="PF02786">
    <property type="entry name" value="CPSase_L_D2"/>
    <property type="match status" value="1"/>
</dbReference>
<dbReference type="PROSITE" id="PS50979">
    <property type="entry name" value="BC"/>
    <property type="match status" value="1"/>
</dbReference>
<dbReference type="PANTHER" id="PTHR48095">
    <property type="entry name" value="PYRUVATE CARBOXYLASE SUBUNIT A"/>
    <property type="match status" value="1"/>
</dbReference>
<dbReference type="NCBIfam" id="NF006367">
    <property type="entry name" value="PRK08591.1"/>
    <property type="match status" value="1"/>
</dbReference>
<keyword evidence="9" id="KW-0460">Magnesium</keyword>
<comment type="pathway">
    <text evidence="2 13">Lipid metabolism; malonyl-CoA biosynthesis; malonyl-CoA from acetyl-CoA: step 1/1.</text>
</comment>
<evidence type="ECO:0000256" key="2">
    <source>
        <dbReference type="ARBA" id="ARBA00004956"/>
    </source>
</evidence>
<sequence>MPNKIKKVLIANRGEIAVRIIRSLKDMGIKSVAVFSEVDRESLHTRIADECICVGPKNAKESYLNKIQIINAAIVTGADAIHPGFGFLAEDPEFAKLCEIYNIKFIGPSSKVIGLMGNKDVSKKMMQSIDIPVVPGSDGIVETVALAKEISRKIGYPVIVKARSGGGGKGMRIINSEDELENSFKAAKKEAENAFGDGALYIEKYIVKPRHIEVQILADEFGNVIHLGARDCSIQMNHQKVIEEAPPTAISKEIMDKLYEISIKAAKYVGYSNVGTIEYLVSENNEVFFMEMNTRIQVEHPVTEMVTGIDIVKEQINIASKKKLSYKQDDIKIEGCAIECRINAYDSDRNFIPSVGKIDCLNIPGGYGVRVDSSIYQGYDISPFYDSMLAKVICFGKTREEAINIMDRALDEFIVEGVKTNIKFNKMIMNDIDYIQNNYSTSFLEDKVRREGE</sequence>
<evidence type="ECO:0000256" key="4">
    <source>
        <dbReference type="ARBA" id="ARBA00013263"/>
    </source>
</evidence>
<dbReference type="Pfam" id="PF00289">
    <property type="entry name" value="Biotin_carb_N"/>
    <property type="match status" value="1"/>
</dbReference>
<dbReference type="PROSITE" id="PS50975">
    <property type="entry name" value="ATP_GRASP"/>
    <property type="match status" value="1"/>
</dbReference>
<dbReference type="GO" id="GO:0046872">
    <property type="term" value="F:metal ion binding"/>
    <property type="evidence" value="ECO:0007669"/>
    <property type="project" value="UniProtKB-KW"/>
</dbReference>
<dbReference type="PANTHER" id="PTHR48095:SF2">
    <property type="entry name" value="BIOTIN CARBOXYLASE, CHLOROPLASTIC"/>
    <property type="match status" value="1"/>
</dbReference>
<accession>A0A1H8IM90</accession>
<evidence type="ECO:0000259" key="14">
    <source>
        <dbReference type="PROSITE" id="PS50975"/>
    </source>
</evidence>
<protein>
    <recommendedName>
        <fullName evidence="4 13">Biotin carboxylase</fullName>
        <ecNumber evidence="4 13">6.3.4.14</ecNumber>
    </recommendedName>
    <alternativeName>
        <fullName evidence="13">Acetyl-coenzyme A carboxylase biotin carboxylase subunit A</fullName>
    </alternativeName>
</protein>
<keyword evidence="8 12" id="KW-0067">ATP-binding</keyword>
<dbReference type="STRING" id="215200.SAMN05216454_10881"/>
<dbReference type="InterPro" id="IPR004549">
    <property type="entry name" value="Acetyl_CoA_COase_biotin_COase"/>
</dbReference>
<evidence type="ECO:0000256" key="3">
    <source>
        <dbReference type="ARBA" id="ARBA00011750"/>
    </source>
</evidence>
<evidence type="ECO:0000256" key="5">
    <source>
        <dbReference type="ARBA" id="ARBA00022598"/>
    </source>
</evidence>
<keyword evidence="13" id="KW-0443">Lipid metabolism</keyword>
<dbReference type="InterPro" id="IPR016185">
    <property type="entry name" value="PreATP-grasp_dom_sf"/>
</dbReference>
<evidence type="ECO:0000256" key="13">
    <source>
        <dbReference type="RuleBase" id="RU365063"/>
    </source>
</evidence>
<dbReference type="SUPFAM" id="SSF52440">
    <property type="entry name" value="PreATP-grasp domain"/>
    <property type="match status" value="1"/>
</dbReference>
<dbReference type="PROSITE" id="PS00867">
    <property type="entry name" value="CPSASE_2"/>
    <property type="match status" value="1"/>
</dbReference>
<comment type="catalytic activity">
    <reaction evidence="11 13">
        <text>N(6)-biotinyl-L-lysyl-[protein] + hydrogencarbonate + ATP = N(6)-carboxybiotinyl-L-lysyl-[protein] + ADP + phosphate + H(+)</text>
        <dbReference type="Rhea" id="RHEA:13501"/>
        <dbReference type="Rhea" id="RHEA-COMP:10505"/>
        <dbReference type="Rhea" id="RHEA-COMP:10506"/>
        <dbReference type="ChEBI" id="CHEBI:15378"/>
        <dbReference type="ChEBI" id="CHEBI:17544"/>
        <dbReference type="ChEBI" id="CHEBI:30616"/>
        <dbReference type="ChEBI" id="CHEBI:43474"/>
        <dbReference type="ChEBI" id="CHEBI:83144"/>
        <dbReference type="ChEBI" id="CHEBI:83145"/>
        <dbReference type="ChEBI" id="CHEBI:456216"/>
        <dbReference type="EC" id="6.3.4.14"/>
    </reaction>
</comment>
<evidence type="ECO:0000256" key="8">
    <source>
        <dbReference type="ARBA" id="ARBA00022840"/>
    </source>
</evidence>